<evidence type="ECO:0000256" key="1">
    <source>
        <dbReference type="ARBA" id="ARBA00022679"/>
    </source>
</evidence>
<accession>A0A0N8H7P6</accession>
<dbReference type="Gene3D" id="3.40.50.2000">
    <property type="entry name" value="Glycogen Phosphorylase B"/>
    <property type="match status" value="2"/>
</dbReference>
<evidence type="ECO:0000313" key="4">
    <source>
        <dbReference type="EMBL" id="KPM42356.1"/>
    </source>
</evidence>
<comment type="caution">
    <text evidence="4">The sequence shown here is derived from an EMBL/GenBank/DDBJ whole genome shotgun (WGS) entry which is preliminary data.</text>
</comment>
<evidence type="ECO:0000259" key="2">
    <source>
        <dbReference type="Pfam" id="PF03033"/>
    </source>
</evidence>
<protein>
    <submittedName>
        <fullName evidence="4">Sterol 3-beta-glucosyltransferase UGT80B1</fullName>
    </submittedName>
</protein>
<dbReference type="Pfam" id="PF06722">
    <property type="entry name" value="EryCIII-like_C"/>
    <property type="match status" value="1"/>
</dbReference>
<dbReference type="STRING" id="78410.A0A0N8H7P6"/>
<dbReference type="Proteomes" id="UP000050424">
    <property type="component" value="Unassembled WGS sequence"/>
</dbReference>
<dbReference type="InterPro" id="IPR050426">
    <property type="entry name" value="Glycosyltransferase_28"/>
</dbReference>
<keyword evidence="1 4" id="KW-0808">Transferase</keyword>
<reference evidence="4 5" key="1">
    <citation type="submission" date="2015-09" db="EMBL/GenBank/DDBJ databases">
        <title>Draft genome of a European isolate of the apple canker pathogen Neonectria ditissima.</title>
        <authorList>
            <person name="Gomez-Cortecero A."/>
            <person name="Harrison R.J."/>
            <person name="Armitage A.D."/>
        </authorList>
    </citation>
    <scope>NUCLEOTIDE SEQUENCE [LARGE SCALE GENOMIC DNA]</scope>
    <source>
        <strain evidence="4 5">R09/05</strain>
    </source>
</reference>
<dbReference type="OrthoDB" id="5835829at2759"/>
<dbReference type="GO" id="GO:0016906">
    <property type="term" value="F:sterol 3-beta-glucosyltransferase activity"/>
    <property type="evidence" value="ECO:0007669"/>
    <property type="project" value="UniProtKB-ARBA"/>
</dbReference>
<evidence type="ECO:0000259" key="3">
    <source>
        <dbReference type="Pfam" id="PF06722"/>
    </source>
</evidence>
<dbReference type="SUPFAM" id="SSF53756">
    <property type="entry name" value="UDP-Glycosyltransferase/glycogen phosphorylase"/>
    <property type="match status" value="1"/>
</dbReference>
<feature type="domain" description="Glycosyltransferase family 28 N-terminal" evidence="2">
    <location>
        <begin position="93"/>
        <end position="241"/>
    </location>
</feature>
<dbReference type="EMBL" id="LKCW01000050">
    <property type="protein sequence ID" value="KPM42356.1"/>
    <property type="molecule type" value="Genomic_DNA"/>
</dbReference>
<evidence type="ECO:0000313" key="5">
    <source>
        <dbReference type="Proteomes" id="UP000050424"/>
    </source>
</evidence>
<dbReference type="Pfam" id="PF03033">
    <property type="entry name" value="Glyco_transf_28"/>
    <property type="match status" value="1"/>
</dbReference>
<keyword evidence="5" id="KW-1185">Reference proteome</keyword>
<dbReference type="AlphaFoldDB" id="A0A0N8H7P6"/>
<feature type="domain" description="Erythromycin biosynthesis protein CIII-like C-terminal" evidence="3">
    <location>
        <begin position="385"/>
        <end position="470"/>
    </location>
</feature>
<gene>
    <name evidence="4" type="ORF">AK830_g4234</name>
</gene>
<dbReference type="InterPro" id="IPR002213">
    <property type="entry name" value="UDP_glucos_trans"/>
</dbReference>
<name>A0A0N8H7P6_9HYPO</name>
<dbReference type="PANTHER" id="PTHR48050">
    <property type="entry name" value="STEROL 3-BETA-GLUCOSYLTRANSFERASE"/>
    <property type="match status" value="1"/>
</dbReference>
<sequence>MAQQDEMAWSDSPPSYHDVSYNRLLNQNLITRDDGRVDLELNTRVVKTLSVLLPNFKSPGPHNTAEPTESPPAYSVGDATNAKSTTCPVKLNIVIQVVGSRGDVQPFIALRCELQKHGHRIRIATHDIFASFIRAAGLEFYPVGGDPEELMSFMVRNPGLIPSMKSLRAGDVQKKRRMVREMLNGFWDSCILPDPVTSTPFVANALIANPPSFAHIHCAQVLGIPVHLMFTMPWTSTRAFPHPLANIKLGRNFGLDLQTANYISYGAVEFLTWQGLGDVINGWRDSIDLEPVAFSEGPRLAETLNIPFTYYVCGFFFREPPNYNPPPALDDLLRRGPPPVYIGFGSIVIENPEKLSATLLEAVARTGVRALISRGWSKLGGPEGDNIMYLDDCPHEWLFRHVAAVVHHGGAGTTACGLLNGRPTTIVPFFGDQPFWGDMVAAAGAGPKPIPYKTLNAENLAEAIEFCLQTDVVLAAGVIASKMQTKSGVKAAVASFHANLPRQGLECGIIPGQPASWVYKGKHGTLKLSNVAAQILSDHSKVNFRKLKMHATRQISIETRRWDPVTGTISTASVVSSDMLRATADIVIKPVKVYQKHTKAAPMQPEDGQSMLPYSGQNVGSEMQLKQIDRRNCVTGVGAAAVASASGVANLVGYYVSGFVKIPFAFTEGLRNVPHLYGEEIRDYGTISDLKSGTVAGGKVLVYGLVDGVMDVFVLPYKGAKHGGALGAVKGVGKGVASISSKLFAEYGDSNHGGRYVSLARYVQKR</sequence>
<dbReference type="PANTHER" id="PTHR48050:SF27">
    <property type="entry name" value="GLUCOSYLTRANSFERASE, PUTATIVE (AFU_ORTHOLOGUE AFUA_7G04880)-RELATED"/>
    <property type="match status" value="1"/>
</dbReference>
<proteinExistence type="predicted"/>
<organism evidence="4 5">
    <name type="scientific">Neonectria ditissima</name>
    <dbReference type="NCBI Taxonomy" id="78410"/>
    <lineage>
        <taxon>Eukaryota</taxon>
        <taxon>Fungi</taxon>
        <taxon>Dikarya</taxon>
        <taxon>Ascomycota</taxon>
        <taxon>Pezizomycotina</taxon>
        <taxon>Sordariomycetes</taxon>
        <taxon>Hypocreomycetidae</taxon>
        <taxon>Hypocreales</taxon>
        <taxon>Nectriaceae</taxon>
        <taxon>Neonectria</taxon>
    </lineage>
</organism>
<dbReference type="FunFam" id="3.40.50.2000:FF:000009">
    <property type="entry name" value="Sterol 3-beta-glucosyltransferase UGT80A2"/>
    <property type="match status" value="1"/>
</dbReference>
<dbReference type="InterPro" id="IPR004276">
    <property type="entry name" value="GlycoTrans_28_N"/>
</dbReference>
<dbReference type="CDD" id="cd03784">
    <property type="entry name" value="GT1_Gtf-like"/>
    <property type="match status" value="1"/>
</dbReference>
<dbReference type="GO" id="GO:0005975">
    <property type="term" value="P:carbohydrate metabolic process"/>
    <property type="evidence" value="ECO:0007669"/>
    <property type="project" value="InterPro"/>
</dbReference>
<dbReference type="InterPro" id="IPR010610">
    <property type="entry name" value="EryCIII-like_C"/>
</dbReference>